<dbReference type="GO" id="GO:0003887">
    <property type="term" value="F:DNA-directed DNA polymerase activity"/>
    <property type="evidence" value="ECO:0007669"/>
    <property type="project" value="UniProtKB-EC"/>
</dbReference>
<dbReference type="Pfam" id="PF04364">
    <property type="entry name" value="DNA_pol3_chi"/>
    <property type="match status" value="1"/>
</dbReference>
<proteinExistence type="predicted"/>
<organism evidence="2 3">
    <name type="scientific">Pseudaquabacterium inlustre</name>
    <dbReference type="NCBI Taxonomy" id="2984192"/>
    <lineage>
        <taxon>Bacteria</taxon>
        <taxon>Pseudomonadati</taxon>
        <taxon>Pseudomonadota</taxon>
        <taxon>Betaproteobacteria</taxon>
        <taxon>Burkholderiales</taxon>
        <taxon>Sphaerotilaceae</taxon>
        <taxon>Pseudaquabacterium</taxon>
    </lineage>
</organism>
<dbReference type="Gene3D" id="3.40.50.10110">
    <property type="entry name" value="DNA polymerase III subunit chi"/>
    <property type="match status" value="1"/>
</dbReference>
<dbReference type="PANTHER" id="PTHR38767">
    <property type="entry name" value="DNA POLYMERASE III SUBUNIT CHI"/>
    <property type="match status" value="1"/>
</dbReference>
<name>A0ABU9CNQ1_9BURK</name>
<dbReference type="RefSeq" id="WP_341411939.1">
    <property type="nucleotide sequence ID" value="NZ_JBBUTH010000009.1"/>
</dbReference>
<dbReference type="Proteomes" id="UP001365405">
    <property type="component" value="Unassembled WGS sequence"/>
</dbReference>
<dbReference type="EC" id="2.7.7.7" evidence="2"/>
<keyword evidence="2" id="KW-0808">Transferase</keyword>
<comment type="caution">
    <text evidence="2">The sequence shown here is derived from an EMBL/GenBank/DDBJ whole genome shotgun (WGS) entry which is preliminary data.</text>
</comment>
<dbReference type="SUPFAM" id="SSF102400">
    <property type="entry name" value="DNA polymerase III chi subunit"/>
    <property type="match status" value="1"/>
</dbReference>
<accession>A0ABU9CNQ1</accession>
<dbReference type="InterPro" id="IPR036768">
    <property type="entry name" value="PolIII_chi_sf"/>
</dbReference>
<protein>
    <submittedName>
        <fullName evidence="2">DNA polymerase III subunit chi</fullName>
        <ecNumber evidence="2">2.7.7.7</ecNumber>
    </submittedName>
</protein>
<evidence type="ECO:0000256" key="1">
    <source>
        <dbReference type="SAM" id="MobiDB-lite"/>
    </source>
</evidence>
<reference evidence="2 3" key="1">
    <citation type="submission" date="2024-04" db="EMBL/GenBank/DDBJ databases">
        <title>Novel species of the genus Ideonella isolated from streams.</title>
        <authorList>
            <person name="Lu H."/>
        </authorList>
    </citation>
    <scope>NUCLEOTIDE SEQUENCE [LARGE SCALE GENOMIC DNA]</scope>
    <source>
        <strain evidence="2 3">DXS22W</strain>
    </source>
</reference>
<evidence type="ECO:0000313" key="3">
    <source>
        <dbReference type="Proteomes" id="UP001365405"/>
    </source>
</evidence>
<dbReference type="PANTHER" id="PTHR38767:SF1">
    <property type="entry name" value="DNA POLYMERASE III SUBUNIT CHI"/>
    <property type="match status" value="1"/>
</dbReference>
<evidence type="ECO:0000313" key="2">
    <source>
        <dbReference type="EMBL" id="MEK8052222.1"/>
    </source>
</evidence>
<keyword evidence="2" id="KW-0548">Nucleotidyltransferase</keyword>
<sequence length="152" mass="16413">MTQAIDFHTGVADKLGYACRLLRKALRAGKQVVVTGQPAELQRLDQLLWTFEPGEFIPHARLRAGQAIAPVLARTPLWLADQAADAGVRDVLVNLGPQALPDTAAWPRVIEIVADGPDEVAAGRERWRQYKAAGLSPRAHAQTRPEPGGQAG</sequence>
<keyword evidence="3" id="KW-1185">Reference proteome</keyword>
<dbReference type="InterPro" id="IPR007459">
    <property type="entry name" value="DNA_pol3_chi"/>
</dbReference>
<gene>
    <name evidence="2" type="ORF">AACH10_18365</name>
</gene>
<dbReference type="EMBL" id="JBBUTH010000009">
    <property type="protein sequence ID" value="MEK8052222.1"/>
    <property type="molecule type" value="Genomic_DNA"/>
</dbReference>
<feature type="region of interest" description="Disordered" evidence="1">
    <location>
        <begin position="132"/>
        <end position="152"/>
    </location>
</feature>